<comment type="caution">
    <text evidence="1">The sequence shown here is derived from an EMBL/GenBank/DDBJ whole genome shotgun (WGS) entry which is preliminary data.</text>
</comment>
<dbReference type="Proteomes" id="UP000299102">
    <property type="component" value="Unassembled WGS sequence"/>
</dbReference>
<name>A0A4C1SCS2_EUMVA</name>
<evidence type="ECO:0000313" key="1">
    <source>
        <dbReference type="EMBL" id="GBO99982.1"/>
    </source>
</evidence>
<keyword evidence="2" id="KW-1185">Reference proteome</keyword>
<dbReference type="EMBL" id="BGZK01000004">
    <property type="protein sequence ID" value="GBO99982.1"/>
    <property type="molecule type" value="Genomic_DNA"/>
</dbReference>
<proteinExistence type="predicted"/>
<dbReference type="AlphaFoldDB" id="A0A4C1SCS2"/>
<organism evidence="1 2">
    <name type="scientific">Eumeta variegata</name>
    <name type="common">Bagworm moth</name>
    <name type="synonym">Eumeta japonica</name>
    <dbReference type="NCBI Taxonomy" id="151549"/>
    <lineage>
        <taxon>Eukaryota</taxon>
        <taxon>Metazoa</taxon>
        <taxon>Ecdysozoa</taxon>
        <taxon>Arthropoda</taxon>
        <taxon>Hexapoda</taxon>
        <taxon>Insecta</taxon>
        <taxon>Pterygota</taxon>
        <taxon>Neoptera</taxon>
        <taxon>Endopterygota</taxon>
        <taxon>Lepidoptera</taxon>
        <taxon>Glossata</taxon>
        <taxon>Ditrysia</taxon>
        <taxon>Tineoidea</taxon>
        <taxon>Psychidae</taxon>
        <taxon>Oiketicinae</taxon>
        <taxon>Eumeta</taxon>
    </lineage>
</organism>
<protein>
    <submittedName>
        <fullName evidence="1">Uncharacterized protein</fullName>
    </submittedName>
</protein>
<sequence length="80" mass="8680">MAVTKGGELPLSGHLVARQTPSSPRVVALEEVAPPCTQLNTGDSYIERELISDFGDLLVRQPALEILCVRLGLPLALRRM</sequence>
<evidence type="ECO:0000313" key="2">
    <source>
        <dbReference type="Proteomes" id="UP000299102"/>
    </source>
</evidence>
<gene>
    <name evidence="1" type="ORF">EVAR_74329_1</name>
</gene>
<reference evidence="1 2" key="1">
    <citation type="journal article" date="2019" name="Commun. Biol.">
        <title>The bagworm genome reveals a unique fibroin gene that provides high tensile strength.</title>
        <authorList>
            <person name="Kono N."/>
            <person name="Nakamura H."/>
            <person name="Ohtoshi R."/>
            <person name="Tomita M."/>
            <person name="Numata K."/>
            <person name="Arakawa K."/>
        </authorList>
    </citation>
    <scope>NUCLEOTIDE SEQUENCE [LARGE SCALE GENOMIC DNA]</scope>
</reference>
<accession>A0A4C1SCS2</accession>